<dbReference type="Gene3D" id="1.20.5.1930">
    <property type="match status" value="1"/>
</dbReference>
<keyword evidence="9" id="KW-1133">Transmembrane helix</keyword>
<evidence type="ECO:0000256" key="4">
    <source>
        <dbReference type="ARBA" id="ARBA00022679"/>
    </source>
</evidence>
<evidence type="ECO:0000259" key="11">
    <source>
        <dbReference type="Pfam" id="PF07730"/>
    </source>
</evidence>
<keyword evidence="6 12" id="KW-0418">Kinase</keyword>
<keyword evidence="7" id="KW-0067">ATP-binding</keyword>
<dbReference type="PANTHER" id="PTHR24421">
    <property type="entry name" value="NITRATE/NITRITE SENSOR PROTEIN NARX-RELATED"/>
    <property type="match status" value="1"/>
</dbReference>
<dbReference type="Gene3D" id="3.30.565.10">
    <property type="entry name" value="Histidine kinase-like ATPase, C-terminal domain"/>
    <property type="match status" value="1"/>
</dbReference>
<reference evidence="12 13" key="1">
    <citation type="submission" date="2020-08" db="EMBL/GenBank/DDBJ databases">
        <title>Genomic Encyclopedia of Type Strains, Phase III (KMG-III): the genomes of soil and plant-associated and newly described type strains.</title>
        <authorList>
            <person name="Whitman W."/>
        </authorList>
    </citation>
    <scope>NUCLEOTIDE SEQUENCE [LARGE SCALE GENOMIC DNA]</scope>
    <source>
        <strain evidence="12 13">CECT 8305</strain>
    </source>
</reference>
<keyword evidence="9" id="KW-0472">Membrane</keyword>
<dbReference type="RefSeq" id="WP_184569227.1">
    <property type="nucleotide sequence ID" value="NZ_JACHJL010000002.1"/>
</dbReference>
<accession>A0A7W9Q6B0</accession>
<gene>
    <name evidence="12" type="ORF">FHS42_000939</name>
</gene>
<evidence type="ECO:0000256" key="1">
    <source>
        <dbReference type="ARBA" id="ARBA00000085"/>
    </source>
</evidence>
<keyword evidence="13" id="KW-1185">Reference proteome</keyword>
<dbReference type="InterPro" id="IPR036890">
    <property type="entry name" value="HATPase_C_sf"/>
</dbReference>
<keyword evidence="10" id="KW-0732">Signal</keyword>
<feature type="domain" description="Signal transduction histidine kinase subgroup 3 dimerisation and phosphoacceptor" evidence="11">
    <location>
        <begin position="123"/>
        <end position="185"/>
    </location>
</feature>
<name>A0A7W9Q6B0_9ACTN</name>
<dbReference type="GO" id="GO:0000155">
    <property type="term" value="F:phosphorelay sensor kinase activity"/>
    <property type="evidence" value="ECO:0007669"/>
    <property type="project" value="InterPro"/>
</dbReference>
<keyword evidence="5" id="KW-0547">Nucleotide-binding</keyword>
<dbReference type="InterPro" id="IPR011712">
    <property type="entry name" value="Sig_transdc_His_kin_sub3_dim/P"/>
</dbReference>
<evidence type="ECO:0000256" key="9">
    <source>
        <dbReference type="SAM" id="Phobius"/>
    </source>
</evidence>
<proteinExistence type="predicted"/>
<protein>
    <recommendedName>
        <fullName evidence="2">histidine kinase</fullName>
        <ecNumber evidence="2">2.7.13.3</ecNumber>
    </recommendedName>
</protein>
<dbReference type="GO" id="GO:0016020">
    <property type="term" value="C:membrane"/>
    <property type="evidence" value="ECO:0007669"/>
    <property type="project" value="InterPro"/>
</dbReference>
<feature type="transmembrane region" description="Helical" evidence="9">
    <location>
        <begin position="60"/>
        <end position="77"/>
    </location>
</feature>
<organism evidence="12 13">
    <name type="scientific">Streptomyces zagrosensis</name>
    <dbReference type="NCBI Taxonomy" id="1042984"/>
    <lineage>
        <taxon>Bacteria</taxon>
        <taxon>Bacillati</taxon>
        <taxon>Actinomycetota</taxon>
        <taxon>Actinomycetes</taxon>
        <taxon>Kitasatosporales</taxon>
        <taxon>Streptomycetaceae</taxon>
        <taxon>Streptomyces</taxon>
    </lineage>
</organism>
<keyword evidence="9" id="KW-0812">Transmembrane</keyword>
<evidence type="ECO:0000256" key="7">
    <source>
        <dbReference type="ARBA" id="ARBA00022840"/>
    </source>
</evidence>
<keyword evidence="8" id="KW-0902">Two-component regulatory system</keyword>
<dbReference type="InterPro" id="IPR050482">
    <property type="entry name" value="Sensor_HK_TwoCompSys"/>
</dbReference>
<feature type="signal peptide" evidence="10">
    <location>
        <begin position="1"/>
        <end position="20"/>
    </location>
</feature>
<dbReference type="Pfam" id="PF07730">
    <property type="entry name" value="HisKA_3"/>
    <property type="match status" value="1"/>
</dbReference>
<dbReference type="PANTHER" id="PTHR24421:SF10">
    <property type="entry name" value="NITRATE_NITRITE SENSOR PROTEIN NARQ"/>
    <property type="match status" value="1"/>
</dbReference>
<feature type="chain" id="PRO_5031367080" description="histidine kinase" evidence="10">
    <location>
        <begin position="21"/>
        <end position="314"/>
    </location>
</feature>
<dbReference type="EMBL" id="JACHJL010000002">
    <property type="protein sequence ID" value="MBB5933913.1"/>
    <property type="molecule type" value="Genomic_DNA"/>
</dbReference>
<comment type="caution">
    <text evidence="12">The sequence shown here is derived from an EMBL/GenBank/DDBJ whole genome shotgun (WGS) entry which is preliminary data.</text>
</comment>
<dbReference type="EC" id="2.7.13.3" evidence="2"/>
<dbReference type="CDD" id="cd16917">
    <property type="entry name" value="HATPase_UhpB-NarQ-NarX-like"/>
    <property type="match status" value="1"/>
</dbReference>
<feature type="transmembrane region" description="Helical" evidence="9">
    <location>
        <begin position="83"/>
        <end position="100"/>
    </location>
</feature>
<evidence type="ECO:0000256" key="8">
    <source>
        <dbReference type="ARBA" id="ARBA00023012"/>
    </source>
</evidence>
<evidence type="ECO:0000256" key="2">
    <source>
        <dbReference type="ARBA" id="ARBA00012438"/>
    </source>
</evidence>
<evidence type="ECO:0000256" key="6">
    <source>
        <dbReference type="ARBA" id="ARBA00022777"/>
    </source>
</evidence>
<dbReference type="GO" id="GO:0005524">
    <property type="term" value="F:ATP binding"/>
    <property type="evidence" value="ECO:0007669"/>
    <property type="project" value="UniProtKB-KW"/>
</dbReference>
<evidence type="ECO:0000256" key="3">
    <source>
        <dbReference type="ARBA" id="ARBA00022553"/>
    </source>
</evidence>
<sequence>MLTRFVRPWCALGSLGSALAATLVIGAAFPDELPVGLVAVAMAGGCVGGRWSRYDRLARWAFGAVAAAGLPVVLLAGHDGWQWVSLLAVLGGAVVTPWALGRGWRRQVERGQAAAAETARLRERNRIAEDMHDSLGHDLSLIALRAGALELGLAGPQQDAAGEVREAAASATERLRDIIGVLHDGAAAAPRAPAGDIGHLIEGARAAGVRLTLHDEAGELPGDLAVTAHRVVQEGLTNAAKHAPRAAVEVRLARKAGALCVSVANGGRSGAAHPPVSGGVGLVALGERVRLAGGSLTASPQPSGGWLLTAVLPL</sequence>
<evidence type="ECO:0000256" key="10">
    <source>
        <dbReference type="SAM" id="SignalP"/>
    </source>
</evidence>
<feature type="transmembrane region" description="Helical" evidence="9">
    <location>
        <begin position="36"/>
        <end position="53"/>
    </location>
</feature>
<keyword evidence="3" id="KW-0597">Phosphoprotein</keyword>
<evidence type="ECO:0000313" key="13">
    <source>
        <dbReference type="Proteomes" id="UP000588098"/>
    </source>
</evidence>
<dbReference type="SUPFAM" id="SSF55874">
    <property type="entry name" value="ATPase domain of HSP90 chaperone/DNA topoisomerase II/histidine kinase"/>
    <property type="match status" value="1"/>
</dbReference>
<comment type="catalytic activity">
    <reaction evidence="1">
        <text>ATP + protein L-histidine = ADP + protein N-phospho-L-histidine.</text>
        <dbReference type="EC" id="2.7.13.3"/>
    </reaction>
</comment>
<evidence type="ECO:0000313" key="12">
    <source>
        <dbReference type="EMBL" id="MBB5933913.1"/>
    </source>
</evidence>
<keyword evidence="4" id="KW-0808">Transferase</keyword>
<evidence type="ECO:0000256" key="5">
    <source>
        <dbReference type="ARBA" id="ARBA00022741"/>
    </source>
</evidence>
<dbReference type="GO" id="GO:0046983">
    <property type="term" value="F:protein dimerization activity"/>
    <property type="evidence" value="ECO:0007669"/>
    <property type="project" value="InterPro"/>
</dbReference>
<dbReference type="AlphaFoldDB" id="A0A7W9Q6B0"/>
<dbReference type="Proteomes" id="UP000588098">
    <property type="component" value="Unassembled WGS sequence"/>
</dbReference>